<dbReference type="Proteomes" id="UP000435138">
    <property type="component" value="Unassembled WGS sequence"/>
</dbReference>
<keyword evidence="2" id="KW-1185">Reference proteome</keyword>
<dbReference type="RefSeq" id="WP_153356188.1">
    <property type="nucleotide sequence ID" value="NZ_WIXI01000047.1"/>
</dbReference>
<name>A0A6A8ABS6_9HYPH</name>
<evidence type="ECO:0000313" key="2">
    <source>
        <dbReference type="Proteomes" id="UP000435138"/>
    </source>
</evidence>
<protein>
    <submittedName>
        <fullName evidence="1">Uncharacterized protein</fullName>
    </submittedName>
</protein>
<gene>
    <name evidence="1" type="ORF">GAO09_19430</name>
</gene>
<proteinExistence type="predicted"/>
<reference evidence="1 2" key="1">
    <citation type="submission" date="2019-11" db="EMBL/GenBank/DDBJ databases">
        <title>Genome analysis of Rhizobacterium cereale a novel genus and species isolated from maize roots in North Spain.</title>
        <authorList>
            <person name="Menendez E."/>
            <person name="Flores-Felix J.D."/>
            <person name="Ramirez-Bahena M.-H."/>
            <person name="Igual J.M."/>
            <person name="Garcia-Fraile P."/>
            <person name="Peix A."/>
            <person name="Velazquez E."/>
        </authorList>
    </citation>
    <scope>NUCLEOTIDE SEQUENCE [LARGE SCALE GENOMIC DNA]</scope>
    <source>
        <strain evidence="1 2">RZME27</strain>
    </source>
</reference>
<organism evidence="1 2">
    <name type="scientific">Endobacterium cereale</name>
    <dbReference type="NCBI Taxonomy" id="2663029"/>
    <lineage>
        <taxon>Bacteria</taxon>
        <taxon>Pseudomonadati</taxon>
        <taxon>Pseudomonadota</taxon>
        <taxon>Alphaproteobacteria</taxon>
        <taxon>Hyphomicrobiales</taxon>
        <taxon>Rhizobiaceae</taxon>
        <taxon>Endobacterium</taxon>
    </lineage>
</organism>
<dbReference type="AlphaFoldDB" id="A0A6A8ABS6"/>
<sequence>MIEHQEPFDVMVQRKRAARMDRIDQLPPALRELVHDYGFTVVDNFVRMGVTKPKQIKHLVELVLDEFSPTRGTFSQQGIRTEVVSHLRAQE</sequence>
<comment type="caution">
    <text evidence="1">The sequence shown here is derived from an EMBL/GenBank/DDBJ whole genome shotgun (WGS) entry which is preliminary data.</text>
</comment>
<dbReference type="EMBL" id="WIXI01000047">
    <property type="protein sequence ID" value="MQY48209.1"/>
    <property type="molecule type" value="Genomic_DNA"/>
</dbReference>
<accession>A0A6A8ABS6</accession>
<evidence type="ECO:0000313" key="1">
    <source>
        <dbReference type="EMBL" id="MQY48209.1"/>
    </source>
</evidence>